<sequence>MNDMNAFINKLQTKSQTDLKAVDKKLQKISSKLRQKSELTQNLNATKLDKNRSIPIMLLDDDRNVKSFSAAFDYLFPGQKFDDEKEVHVNPLRYQEYELEFDDLPADL</sequence>
<protein>
    <submittedName>
        <fullName evidence="2">Hypothetical_protein</fullName>
    </submittedName>
</protein>
<dbReference type="EMBL" id="CAXDID020000351">
    <property type="protein sequence ID" value="CAL6081175.1"/>
    <property type="molecule type" value="Genomic_DNA"/>
</dbReference>
<evidence type="ECO:0000313" key="3">
    <source>
        <dbReference type="Proteomes" id="UP001642409"/>
    </source>
</evidence>
<gene>
    <name evidence="1" type="ORF">HINF_LOCUS30368</name>
    <name evidence="2" type="ORF">HINF_LOCUS60216</name>
</gene>
<keyword evidence="3" id="KW-1185">Reference proteome</keyword>
<reference evidence="2 3" key="2">
    <citation type="submission" date="2024-07" db="EMBL/GenBank/DDBJ databases">
        <authorList>
            <person name="Akdeniz Z."/>
        </authorList>
    </citation>
    <scope>NUCLEOTIDE SEQUENCE [LARGE SCALE GENOMIC DNA]</scope>
</reference>
<dbReference type="AlphaFoldDB" id="A0AA86PSI2"/>
<evidence type="ECO:0000313" key="1">
    <source>
        <dbReference type="EMBL" id="CAI9942723.1"/>
    </source>
</evidence>
<proteinExistence type="predicted"/>
<dbReference type="Proteomes" id="UP001642409">
    <property type="component" value="Unassembled WGS sequence"/>
</dbReference>
<dbReference type="EMBL" id="CATOUU010000706">
    <property type="protein sequence ID" value="CAI9942723.1"/>
    <property type="molecule type" value="Genomic_DNA"/>
</dbReference>
<name>A0AA86PSI2_9EUKA</name>
<accession>A0AA86PSI2</accession>
<evidence type="ECO:0000313" key="2">
    <source>
        <dbReference type="EMBL" id="CAL6081175.1"/>
    </source>
</evidence>
<organism evidence="1">
    <name type="scientific">Hexamita inflata</name>
    <dbReference type="NCBI Taxonomy" id="28002"/>
    <lineage>
        <taxon>Eukaryota</taxon>
        <taxon>Metamonada</taxon>
        <taxon>Diplomonadida</taxon>
        <taxon>Hexamitidae</taxon>
        <taxon>Hexamitinae</taxon>
        <taxon>Hexamita</taxon>
    </lineage>
</organism>
<reference evidence="1" key="1">
    <citation type="submission" date="2023-06" db="EMBL/GenBank/DDBJ databases">
        <authorList>
            <person name="Kurt Z."/>
        </authorList>
    </citation>
    <scope>NUCLEOTIDE SEQUENCE</scope>
</reference>
<comment type="caution">
    <text evidence="1">The sequence shown here is derived from an EMBL/GenBank/DDBJ whole genome shotgun (WGS) entry which is preliminary data.</text>
</comment>